<comment type="caution">
    <text evidence="1">The sequence shown here is derived from an EMBL/GenBank/DDBJ whole genome shotgun (WGS) entry which is preliminary data.</text>
</comment>
<proteinExistence type="predicted"/>
<name>A0A9P5SJQ0_9FUNG</name>
<keyword evidence="2" id="KW-1185">Reference proteome</keyword>
<gene>
    <name evidence="1" type="ORF">BG006_005700</name>
</gene>
<sequence length="75" mass="8481">MANQKKKNHCIVKSIIGHDRVEGLLMYVVIWKKDDSPGLVAEADTACPELIRDYWDRLEQQGGSRQDETGALIEP</sequence>
<accession>A0A9P5SJQ0</accession>
<dbReference type="InterPro" id="IPR016197">
    <property type="entry name" value="Chromo-like_dom_sf"/>
</dbReference>
<dbReference type="EMBL" id="JAAAUY010000322">
    <property type="protein sequence ID" value="KAF9331441.1"/>
    <property type="molecule type" value="Genomic_DNA"/>
</dbReference>
<evidence type="ECO:0008006" key="3">
    <source>
        <dbReference type="Google" id="ProtNLM"/>
    </source>
</evidence>
<organism evidence="1 2">
    <name type="scientific">Podila minutissima</name>
    <dbReference type="NCBI Taxonomy" id="64525"/>
    <lineage>
        <taxon>Eukaryota</taxon>
        <taxon>Fungi</taxon>
        <taxon>Fungi incertae sedis</taxon>
        <taxon>Mucoromycota</taxon>
        <taxon>Mortierellomycotina</taxon>
        <taxon>Mortierellomycetes</taxon>
        <taxon>Mortierellales</taxon>
        <taxon>Mortierellaceae</taxon>
        <taxon>Podila</taxon>
    </lineage>
</organism>
<reference evidence="1" key="1">
    <citation type="journal article" date="2020" name="Fungal Divers.">
        <title>Resolving the Mortierellaceae phylogeny through synthesis of multi-gene phylogenetics and phylogenomics.</title>
        <authorList>
            <person name="Vandepol N."/>
            <person name="Liber J."/>
            <person name="Desiro A."/>
            <person name="Na H."/>
            <person name="Kennedy M."/>
            <person name="Barry K."/>
            <person name="Grigoriev I.V."/>
            <person name="Miller A.N."/>
            <person name="O'Donnell K."/>
            <person name="Stajich J.E."/>
            <person name="Bonito G."/>
        </authorList>
    </citation>
    <scope>NUCLEOTIDE SEQUENCE</scope>
    <source>
        <strain evidence="1">NVP1</strain>
    </source>
</reference>
<protein>
    <recommendedName>
        <fullName evidence="3">Chromo domain-containing protein</fullName>
    </recommendedName>
</protein>
<evidence type="ECO:0000313" key="2">
    <source>
        <dbReference type="Proteomes" id="UP000696485"/>
    </source>
</evidence>
<evidence type="ECO:0000313" key="1">
    <source>
        <dbReference type="EMBL" id="KAF9331441.1"/>
    </source>
</evidence>
<dbReference type="Gene3D" id="2.40.50.40">
    <property type="match status" value="1"/>
</dbReference>
<dbReference type="Proteomes" id="UP000696485">
    <property type="component" value="Unassembled WGS sequence"/>
</dbReference>
<dbReference type="SUPFAM" id="SSF54160">
    <property type="entry name" value="Chromo domain-like"/>
    <property type="match status" value="1"/>
</dbReference>
<dbReference type="AlphaFoldDB" id="A0A9P5SJQ0"/>